<gene>
    <name evidence="6" type="ORF">HETIRDRAFT_46394</name>
</gene>
<comment type="similarity">
    <text evidence="1">Belongs to the AAA ATPase family. RarA/MGS1/WRNIP1 subfamily.</text>
</comment>
<protein>
    <recommendedName>
        <fullName evidence="5">AAA+ ATPase domain-containing protein</fullName>
    </recommendedName>
</protein>
<dbReference type="SUPFAM" id="SSF52540">
    <property type="entry name" value="P-loop containing nucleoside triphosphate hydrolases"/>
    <property type="match status" value="1"/>
</dbReference>
<feature type="domain" description="AAA+ ATPase" evidence="5">
    <location>
        <begin position="57"/>
        <end position="175"/>
    </location>
</feature>
<reference evidence="6 7" key="1">
    <citation type="journal article" date="2012" name="New Phytol.">
        <title>Insight into trade-off between wood decay and parasitism from the genome of a fungal forest pathogen.</title>
        <authorList>
            <person name="Olson A."/>
            <person name="Aerts A."/>
            <person name="Asiegbu F."/>
            <person name="Belbahri L."/>
            <person name="Bouzid O."/>
            <person name="Broberg A."/>
            <person name="Canback B."/>
            <person name="Coutinho P.M."/>
            <person name="Cullen D."/>
            <person name="Dalman K."/>
            <person name="Deflorio G."/>
            <person name="van Diepen L.T."/>
            <person name="Dunand C."/>
            <person name="Duplessis S."/>
            <person name="Durling M."/>
            <person name="Gonthier P."/>
            <person name="Grimwood J."/>
            <person name="Fossdal C.G."/>
            <person name="Hansson D."/>
            <person name="Henrissat B."/>
            <person name="Hietala A."/>
            <person name="Himmelstrand K."/>
            <person name="Hoffmeister D."/>
            <person name="Hogberg N."/>
            <person name="James T.Y."/>
            <person name="Karlsson M."/>
            <person name="Kohler A."/>
            <person name="Kues U."/>
            <person name="Lee Y.H."/>
            <person name="Lin Y.C."/>
            <person name="Lind M."/>
            <person name="Lindquist E."/>
            <person name="Lombard V."/>
            <person name="Lucas S."/>
            <person name="Lunden K."/>
            <person name="Morin E."/>
            <person name="Murat C."/>
            <person name="Park J."/>
            <person name="Raffaello T."/>
            <person name="Rouze P."/>
            <person name="Salamov A."/>
            <person name="Schmutz J."/>
            <person name="Solheim H."/>
            <person name="Stahlberg J."/>
            <person name="Velez H."/>
            <person name="de Vries R.P."/>
            <person name="Wiebenga A."/>
            <person name="Woodward S."/>
            <person name="Yakovlev I."/>
            <person name="Garbelotto M."/>
            <person name="Martin F."/>
            <person name="Grigoriev I.V."/>
            <person name="Stenlid J."/>
        </authorList>
    </citation>
    <scope>NUCLEOTIDE SEQUENCE [LARGE SCALE GENOMIC DNA]</scope>
    <source>
        <strain evidence="6 7">TC 32-1</strain>
    </source>
</reference>
<dbReference type="EMBL" id="KI925459">
    <property type="protein sequence ID" value="ETW80796.1"/>
    <property type="molecule type" value="Genomic_DNA"/>
</dbReference>
<dbReference type="InterPro" id="IPR008921">
    <property type="entry name" value="DNA_pol3_clamp-load_cplx_C"/>
</dbReference>
<dbReference type="eggNOG" id="KOG2028">
    <property type="taxonomic scope" value="Eukaryota"/>
</dbReference>
<dbReference type="InterPro" id="IPR003959">
    <property type="entry name" value="ATPase_AAA_core"/>
</dbReference>
<dbReference type="GO" id="GO:0003677">
    <property type="term" value="F:DNA binding"/>
    <property type="evidence" value="ECO:0007669"/>
    <property type="project" value="InterPro"/>
</dbReference>
<dbReference type="InterPro" id="IPR051314">
    <property type="entry name" value="AAA_ATPase_RarA/MGS1/WRNIP1"/>
</dbReference>
<evidence type="ECO:0000256" key="1">
    <source>
        <dbReference type="ARBA" id="ARBA00008959"/>
    </source>
</evidence>
<dbReference type="FunFam" id="1.20.272.10:FF:000001">
    <property type="entry name" value="Putative AAA family ATPase"/>
    <property type="match status" value="1"/>
</dbReference>
<dbReference type="CDD" id="cd00009">
    <property type="entry name" value="AAA"/>
    <property type="match status" value="1"/>
</dbReference>
<accession>W4K6Y5</accession>
<evidence type="ECO:0000256" key="2">
    <source>
        <dbReference type="ARBA" id="ARBA00022741"/>
    </source>
</evidence>
<dbReference type="Proteomes" id="UP000030671">
    <property type="component" value="Unassembled WGS sequence"/>
</dbReference>
<evidence type="ECO:0000259" key="5">
    <source>
        <dbReference type="SMART" id="SM00382"/>
    </source>
</evidence>
<dbReference type="InParanoid" id="W4K6Y5"/>
<dbReference type="FunCoup" id="W4K6Y5">
    <property type="interactions" value="653"/>
</dbReference>
<dbReference type="Gene3D" id="1.20.272.10">
    <property type="match status" value="1"/>
</dbReference>
<dbReference type="Gene3D" id="1.10.8.60">
    <property type="match status" value="1"/>
</dbReference>
<sequence length="459" mass="50533">PDTPIASKRSKRDHSSTNTRAAAPLSERLRPTSLDDFVGHLHLTGPDGTLSNLVKLGTGSIVLWGPPGCGKTTLARLLANSTDAVFKELSATSSGVNDIRPIVEEAKNVFSLTRRRTIMFLDEIHRFTKAQQDVFLPFVESGQIQLIGATTENPSFKLTNALLSRCRVLKLERLTDEEITRIVVKAVKLTSLVLTTPPFPSHPQLTPRILASLTSLSAGDARTALSLLELVLVSAPTTPEATLLASLRNSVSTSYDRTGDAHYDLISALHKSVRGSQPDAALYWLARMLGAGEDPLYIARRMTVCASEDIGLADNHALVLATATTQACQQVGMPECRINLAHLVSYLAEAPKSTRAYEAYARAEAAAKQDMTVPVPIPMRNAPTGLMKDMGYGEGYCYNPEYAHPVTNDYIPERFRNVRFLREIGDRTDKTWDEKALRRWEVDENNGKEWEGRVSHKNI</sequence>
<evidence type="ECO:0000313" key="7">
    <source>
        <dbReference type="Proteomes" id="UP000030671"/>
    </source>
</evidence>
<dbReference type="OrthoDB" id="10265467at2759"/>
<dbReference type="GO" id="GO:0005524">
    <property type="term" value="F:ATP binding"/>
    <property type="evidence" value="ECO:0007669"/>
    <property type="project" value="UniProtKB-KW"/>
</dbReference>
<proteinExistence type="inferred from homology"/>
<dbReference type="RefSeq" id="XP_009546947.1">
    <property type="nucleotide sequence ID" value="XM_009548652.1"/>
</dbReference>
<dbReference type="Gene3D" id="1.10.3710.10">
    <property type="entry name" value="DNA polymerase III clamp loader subunits, C-terminal domain"/>
    <property type="match status" value="1"/>
</dbReference>
<dbReference type="Gene3D" id="3.40.50.300">
    <property type="entry name" value="P-loop containing nucleotide triphosphate hydrolases"/>
    <property type="match status" value="1"/>
</dbReference>
<dbReference type="GO" id="GO:0000731">
    <property type="term" value="P:DNA synthesis involved in DNA repair"/>
    <property type="evidence" value="ECO:0007669"/>
    <property type="project" value="TreeGrafter"/>
</dbReference>
<name>W4K6Y5_HETIT</name>
<dbReference type="Pfam" id="PF00004">
    <property type="entry name" value="AAA"/>
    <property type="match status" value="1"/>
</dbReference>
<dbReference type="HOGENOM" id="CLU_017985_0_3_1"/>
<dbReference type="GO" id="GO:0006271">
    <property type="term" value="P:DNA strand elongation involved in DNA replication"/>
    <property type="evidence" value="ECO:0007669"/>
    <property type="project" value="UniProtKB-ARBA"/>
</dbReference>
<evidence type="ECO:0000256" key="3">
    <source>
        <dbReference type="ARBA" id="ARBA00022840"/>
    </source>
</evidence>
<dbReference type="GO" id="GO:0017116">
    <property type="term" value="F:single-stranded DNA helicase activity"/>
    <property type="evidence" value="ECO:0007669"/>
    <property type="project" value="TreeGrafter"/>
</dbReference>
<dbReference type="PANTHER" id="PTHR13779:SF7">
    <property type="entry name" value="ATPASE WRNIP1"/>
    <property type="match status" value="1"/>
</dbReference>
<dbReference type="GO" id="GO:0008047">
    <property type="term" value="F:enzyme activator activity"/>
    <property type="evidence" value="ECO:0007669"/>
    <property type="project" value="TreeGrafter"/>
</dbReference>
<dbReference type="GO" id="GO:0005634">
    <property type="term" value="C:nucleus"/>
    <property type="evidence" value="ECO:0007669"/>
    <property type="project" value="TreeGrafter"/>
</dbReference>
<dbReference type="GO" id="GO:0016887">
    <property type="term" value="F:ATP hydrolysis activity"/>
    <property type="evidence" value="ECO:0007669"/>
    <property type="project" value="InterPro"/>
</dbReference>
<evidence type="ECO:0000256" key="4">
    <source>
        <dbReference type="SAM" id="MobiDB-lite"/>
    </source>
</evidence>
<keyword evidence="2" id="KW-0547">Nucleotide-binding</keyword>
<dbReference type="Pfam" id="PF16193">
    <property type="entry name" value="AAA_assoc_2"/>
    <property type="match status" value="1"/>
</dbReference>
<keyword evidence="3" id="KW-0067">ATP-binding</keyword>
<dbReference type="Pfam" id="PF12002">
    <property type="entry name" value="MgsA_C"/>
    <property type="match status" value="1"/>
</dbReference>
<dbReference type="InterPro" id="IPR032423">
    <property type="entry name" value="AAA_assoc_2"/>
</dbReference>
<dbReference type="STRING" id="747525.W4K6Y5"/>
<dbReference type="PANTHER" id="PTHR13779">
    <property type="entry name" value="WERNER HELICASE-INTERACTING PROTEIN 1 FAMILY MEMBER"/>
    <property type="match status" value="1"/>
</dbReference>
<dbReference type="AlphaFoldDB" id="W4K6Y5"/>
<evidence type="ECO:0000313" key="6">
    <source>
        <dbReference type="EMBL" id="ETW80796.1"/>
    </source>
</evidence>
<feature type="region of interest" description="Disordered" evidence="4">
    <location>
        <begin position="1"/>
        <end position="26"/>
    </location>
</feature>
<dbReference type="InterPro" id="IPR003593">
    <property type="entry name" value="AAA+_ATPase"/>
</dbReference>
<dbReference type="SUPFAM" id="SSF48019">
    <property type="entry name" value="post-AAA+ oligomerization domain-like"/>
    <property type="match status" value="1"/>
</dbReference>
<dbReference type="InterPro" id="IPR021886">
    <property type="entry name" value="MgsA_C"/>
</dbReference>
<dbReference type="GeneID" id="20677188"/>
<dbReference type="SMART" id="SM00382">
    <property type="entry name" value="AAA"/>
    <property type="match status" value="1"/>
</dbReference>
<dbReference type="FunFam" id="3.40.50.300:FF:000345">
    <property type="entry name" value="AAA family ATPase"/>
    <property type="match status" value="1"/>
</dbReference>
<feature type="non-terminal residue" evidence="6">
    <location>
        <position position="1"/>
    </location>
</feature>
<dbReference type="InterPro" id="IPR027417">
    <property type="entry name" value="P-loop_NTPase"/>
</dbReference>
<organism evidence="6 7">
    <name type="scientific">Heterobasidion irregulare (strain TC 32-1)</name>
    <dbReference type="NCBI Taxonomy" id="747525"/>
    <lineage>
        <taxon>Eukaryota</taxon>
        <taxon>Fungi</taxon>
        <taxon>Dikarya</taxon>
        <taxon>Basidiomycota</taxon>
        <taxon>Agaricomycotina</taxon>
        <taxon>Agaricomycetes</taxon>
        <taxon>Russulales</taxon>
        <taxon>Bondarzewiaceae</taxon>
        <taxon>Heterobasidion</taxon>
        <taxon>Heterobasidion annosum species complex</taxon>
    </lineage>
</organism>
<dbReference type="KEGG" id="hir:HETIRDRAFT_46394"/>
<keyword evidence="7" id="KW-1185">Reference proteome</keyword>